<dbReference type="Proteomes" id="UP000308349">
    <property type="component" value="Unassembled WGS sequence"/>
</dbReference>
<evidence type="ECO:0000313" key="3">
    <source>
        <dbReference type="Proteomes" id="UP000308349"/>
    </source>
</evidence>
<dbReference type="Pfam" id="PF01042">
    <property type="entry name" value="Ribonuc_L-PSP"/>
    <property type="match status" value="1"/>
</dbReference>
<dbReference type="OrthoDB" id="3212792at2"/>
<gene>
    <name evidence="2" type="ORF">FEK35_12720</name>
</gene>
<evidence type="ECO:0000313" key="2">
    <source>
        <dbReference type="EMBL" id="TLG11547.1"/>
    </source>
</evidence>
<dbReference type="AlphaFoldDB" id="A0A5R8PEG4"/>
<dbReference type="CDD" id="cd00448">
    <property type="entry name" value="YjgF_YER057c_UK114_family"/>
    <property type="match status" value="1"/>
</dbReference>
<dbReference type="PANTHER" id="PTHR11803:SF58">
    <property type="entry name" value="PROTEIN HMF1-RELATED"/>
    <property type="match status" value="1"/>
</dbReference>
<dbReference type="EMBL" id="VBUU01000010">
    <property type="protein sequence ID" value="TLG11547.1"/>
    <property type="molecule type" value="Genomic_DNA"/>
</dbReference>
<dbReference type="GO" id="GO:0019239">
    <property type="term" value="F:deaminase activity"/>
    <property type="evidence" value="ECO:0007669"/>
    <property type="project" value="TreeGrafter"/>
</dbReference>
<organism evidence="2 3">
    <name type="scientific">Nocardia cyriacigeorgica</name>
    <dbReference type="NCBI Taxonomy" id="135487"/>
    <lineage>
        <taxon>Bacteria</taxon>
        <taxon>Bacillati</taxon>
        <taxon>Actinomycetota</taxon>
        <taxon>Actinomycetes</taxon>
        <taxon>Mycobacteriales</taxon>
        <taxon>Nocardiaceae</taxon>
        <taxon>Nocardia</taxon>
    </lineage>
</organism>
<name>A0A5R8PEG4_9NOCA</name>
<dbReference type="GO" id="GO:0005829">
    <property type="term" value="C:cytosol"/>
    <property type="evidence" value="ECO:0007669"/>
    <property type="project" value="TreeGrafter"/>
</dbReference>
<dbReference type="SUPFAM" id="SSF55298">
    <property type="entry name" value="YjgF-like"/>
    <property type="match status" value="1"/>
</dbReference>
<evidence type="ECO:0000256" key="1">
    <source>
        <dbReference type="ARBA" id="ARBA00010552"/>
    </source>
</evidence>
<dbReference type="Gene3D" id="3.30.1330.40">
    <property type="entry name" value="RutC-like"/>
    <property type="match status" value="1"/>
</dbReference>
<protein>
    <submittedName>
        <fullName evidence="2">RidA family protein</fullName>
    </submittedName>
</protein>
<comment type="similarity">
    <text evidence="1">Belongs to the RutC family.</text>
</comment>
<dbReference type="InterPro" id="IPR035959">
    <property type="entry name" value="RutC-like_sf"/>
</dbReference>
<proteinExistence type="inferred from homology"/>
<accession>A0A5R8PEG4</accession>
<comment type="caution">
    <text evidence="2">The sequence shown here is derived from an EMBL/GenBank/DDBJ whole genome shotgun (WGS) entry which is preliminary data.</text>
</comment>
<sequence>MQLTPRPRRQPDRVPGIGRNARLMEHQSEHATILGGWTGGRSSGWCDGRHVSVGPDTVRAMVSTSHNPAGAQPPAPGFAHATAAKGSTIIHLSGQVGVDESGVVADGLAAQTAQALINLGKALEAAGGTAADLVSVRFYVVDWDPSKFAELGAGGAAAREHYAFPETAVTLVGVAALFTPEHLIEVEGVAVVA</sequence>
<dbReference type="InterPro" id="IPR006175">
    <property type="entry name" value="YjgF/YER057c/UK114"/>
</dbReference>
<dbReference type="PANTHER" id="PTHR11803">
    <property type="entry name" value="2-IMINOBUTANOATE/2-IMINOPROPANOATE DEAMINASE RIDA"/>
    <property type="match status" value="1"/>
</dbReference>
<reference evidence="2 3" key="1">
    <citation type="submission" date="2019-05" db="EMBL/GenBank/DDBJ databases">
        <title>Genomes sequences of two Nocardia cyriacigeorgica environmental isolates, type strains Nocardia asteroides ATCC 19247 and Nocardia cyriacigeorgica DSM 44484.</title>
        <authorList>
            <person name="Vautrin F."/>
            <person name="Bergeron E."/>
            <person name="Dubost A."/>
            <person name="Abrouk D."/>
            <person name="Rodriguez Nava V."/>
            <person name="Pujic P."/>
        </authorList>
    </citation>
    <scope>NUCLEOTIDE SEQUENCE [LARGE SCALE GENOMIC DNA]</scope>
    <source>
        <strain evidence="2 3">EML 1456</strain>
    </source>
</reference>